<evidence type="ECO:0000256" key="8">
    <source>
        <dbReference type="ARBA" id="ARBA00022857"/>
    </source>
</evidence>
<keyword evidence="5 10" id="KW-0808">Transferase</keyword>
<dbReference type="NCBIfam" id="TIGR00137">
    <property type="entry name" value="gid_trmFO"/>
    <property type="match status" value="1"/>
</dbReference>
<evidence type="ECO:0000259" key="11">
    <source>
        <dbReference type="Pfam" id="PF01134"/>
    </source>
</evidence>
<dbReference type="InterPro" id="IPR004417">
    <property type="entry name" value="TrmFO"/>
</dbReference>
<dbReference type="Pfam" id="PF01134">
    <property type="entry name" value="GIDA"/>
    <property type="match status" value="1"/>
</dbReference>
<dbReference type="HAMAP" id="MF_01037">
    <property type="entry name" value="TrmFO"/>
    <property type="match status" value="1"/>
</dbReference>
<organism evidence="12">
    <name type="scientific">uncultured Gemmatimonadaceae bacterium</name>
    <dbReference type="NCBI Taxonomy" id="246130"/>
    <lineage>
        <taxon>Bacteria</taxon>
        <taxon>Pseudomonadati</taxon>
        <taxon>Gemmatimonadota</taxon>
        <taxon>Gemmatimonadia</taxon>
        <taxon>Gemmatimonadales</taxon>
        <taxon>Gemmatimonadaceae</taxon>
        <taxon>environmental samples</taxon>
    </lineage>
</organism>
<evidence type="ECO:0000256" key="9">
    <source>
        <dbReference type="ARBA" id="ARBA00023027"/>
    </source>
</evidence>
<dbReference type="EMBL" id="CADCTU010000781">
    <property type="protein sequence ID" value="CAA9353394.1"/>
    <property type="molecule type" value="Genomic_DNA"/>
</dbReference>
<dbReference type="InterPro" id="IPR040131">
    <property type="entry name" value="MnmG_N"/>
</dbReference>
<evidence type="ECO:0000256" key="1">
    <source>
        <dbReference type="ARBA" id="ARBA00001974"/>
    </source>
</evidence>
<feature type="binding site" evidence="10">
    <location>
        <begin position="10"/>
        <end position="15"/>
    </location>
    <ligand>
        <name>FAD</name>
        <dbReference type="ChEBI" id="CHEBI:57692"/>
    </ligand>
</feature>
<evidence type="ECO:0000256" key="7">
    <source>
        <dbReference type="ARBA" id="ARBA00022827"/>
    </source>
</evidence>
<feature type="domain" description="MnmG N-terminal" evidence="11">
    <location>
        <begin position="6"/>
        <end position="381"/>
    </location>
</feature>
<evidence type="ECO:0000313" key="12">
    <source>
        <dbReference type="EMBL" id="CAA9353394.1"/>
    </source>
</evidence>
<dbReference type="AlphaFoldDB" id="A0A6J4M983"/>
<comment type="cofactor">
    <cofactor evidence="1 10">
        <name>FAD</name>
        <dbReference type="ChEBI" id="CHEBI:57692"/>
    </cofactor>
</comment>
<keyword evidence="3 10" id="KW-0489">Methyltransferase</keyword>
<evidence type="ECO:0000256" key="10">
    <source>
        <dbReference type="HAMAP-Rule" id="MF_01037"/>
    </source>
</evidence>
<keyword evidence="4 10" id="KW-0285">Flavoprotein</keyword>
<evidence type="ECO:0000256" key="4">
    <source>
        <dbReference type="ARBA" id="ARBA00022630"/>
    </source>
</evidence>
<dbReference type="PANTHER" id="PTHR11806:SF2">
    <property type="entry name" value="METHYLENETETRAHYDROFOLATE--TRNA-(URACIL-5-)-METHYLTRANSFERASE TRMFO"/>
    <property type="match status" value="1"/>
</dbReference>
<dbReference type="GO" id="GO:0050660">
    <property type="term" value="F:flavin adenine dinucleotide binding"/>
    <property type="evidence" value="ECO:0007669"/>
    <property type="project" value="UniProtKB-UniRule"/>
</dbReference>
<protein>
    <recommendedName>
        <fullName evidence="10">Methylenetetrahydrofolate--tRNA-(uracil-5-)-methyltransferase TrmFO</fullName>
        <ecNumber evidence="10">2.1.1.74</ecNumber>
    </recommendedName>
    <alternativeName>
        <fullName evidence="10">Folate-dependent tRNA (uracil-5-)-methyltransferase</fullName>
    </alternativeName>
    <alternativeName>
        <fullName evidence="10">Folate-dependent tRNA(M-5-U54)-methyltransferase</fullName>
    </alternativeName>
</protein>
<dbReference type="InterPro" id="IPR036188">
    <property type="entry name" value="FAD/NAD-bd_sf"/>
</dbReference>
<sequence>MSSPPIHIVGGGLAGSEAAWQLAERGHDVVLHEMRPARTTPAHKTDRLAELVCSNTFKSTETHNAHGLLKAEMRLLGSVILWAADQARVAAGSALAVDRELFAHTVTERVLAHPRIALERGEVAALPAPGIVATGPLTSDALAAAIRDRLGVEALAFYDAIAPVIARDSIDDGIVFRASRYGKETMPAEGAADASGGAGEEGAYLNCPFTREEYEAFVDAIVTADEYHGHEFDAVPYFEGCMPVEVMAKRGRETLRFGPMKPVGLTDPRTGRAPYAVAQLRMEDRAGRMWNVVGFQTRLRIPEQQRVLRMIPGLAEAEFLRYGSIHRNSYVNSPGALAPHLALRDAPTTLFAGQMTGVEGYTESTATGLLAGINLARLLAGDEPAIPPATTMLGALYRYLREADPRHFQPMNANFGLMDDLERRVRDKREKRERLAERALAEMARWREGIVPVAAAR</sequence>
<evidence type="ECO:0000256" key="5">
    <source>
        <dbReference type="ARBA" id="ARBA00022679"/>
    </source>
</evidence>
<comment type="subcellular location">
    <subcellularLocation>
        <location evidence="10">Cytoplasm</location>
    </subcellularLocation>
</comment>
<keyword evidence="7 10" id="KW-0274">FAD</keyword>
<comment type="catalytic activity">
    <reaction evidence="10">
        <text>uridine(54) in tRNA + (6R)-5,10-methylene-5,6,7,8-tetrahydrofolate + NADH + H(+) = 5-methyluridine(54) in tRNA + (6S)-5,6,7,8-tetrahydrofolate + NAD(+)</text>
        <dbReference type="Rhea" id="RHEA:16873"/>
        <dbReference type="Rhea" id="RHEA-COMP:10167"/>
        <dbReference type="Rhea" id="RHEA-COMP:10193"/>
        <dbReference type="ChEBI" id="CHEBI:15378"/>
        <dbReference type="ChEBI" id="CHEBI:15636"/>
        <dbReference type="ChEBI" id="CHEBI:57453"/>
        <dbReference type="ChEBI" id="CHEBI:57540"/>
        <dbReference type="ChEBI" id="CHEBI:57945"/>
        <dbReference type="ChEBI" id="CHEBI:65315"/>
        <dbReference type="ChEBI" id="CHEBI:74447"/>
        <dbReference type="EC" id="2.1.1.74"/>
    </reaction>
</comment>
<dbReference type="SUPFAM" id="SSF51905">
    <property type="entry name" value="FAD/NAD(P)-binding domain"/>
    <property type="match status" value="1"/>
</dbReference>
<comment type="similarity">
    <text evidence="10">Belongs to the MnmG family. TrmFO subfamily.</text>
</comment>
<dbReference type="GO" id="GO:0002098">
    <property type="term" value="P:tRNA wobble uridine modification"/>
    <property type="evidence" value="ECO:0007669"/>
    <property type="project" value="TreeGrafter"/>
</dbReference>
<keyword evidence="8 10" id="KW-0521">NADP</keyword>
<evidence type="ECO:0000256" key="2">
    <source>
        <dbReference type="ARBA" id="ARBA00022490"/>
    </source>
</evidence>
<keyword evidence="9 10" id="KW-0520">NAD</keyword>
<evidence type="ECO:0000256" key="3">
    <source>
        <dbReference type="ARBA" id="ARBA00022603"/>
    </source>
</evidence>
<accession>A0A6J4M983</accession>
<dbReference type="NCBIfam" id="NF003739">
    <property type="entry name" value="PRK05335.1"/>
    <property type="match status" value="1"/>
</dbReference>
<keyword evidence="2 10" id="KW-0963">Cytoplasm</keyword>
<dbReference type="Gene3D" id="3.50.50.60">
    <property type="entry name" value="FAD/NAD(P)-binding domain"/>
    <property type="match status" value="2"/>
</dbReference>
<dbReference type="GO" id="GO:0047151">
    <property type="term" value="F:tRNA (uracil(54)-C5)-methyltransferase activity, 5,10-methylenetetrahydrofolate-dependent"/>
    <property type="evidence" value="ECO:0007669"/>
    <property type="project" value="UniProtKB-UniRule"/>
</dbReference>
<gene>
    <name evidence="10" type="primary">trmFO</name>
    <name evidence="12" type="ORF">AVDCRST_MAG11-3656</name>
</gene>
<dbReference type="GO" id="GO:0005829">
    <property type="term" value="C:cytosol"/>
    <property type="evidence" value="ECO:0007669"/>
    <property type="project" value="TreeGrafter"/>
</dbReference>
<comment type="catalytic activity">
    <reaction evidence="10">
        <text>uridine(54) in tRNA + (6R)-5,10-methylene-5,6,7,8-tetrahydrofolate + NADPH + H(+) = 5-methyluridine(54) in tRNA + (6S)-5,6,7,8-tetrahydrofolate + NADP(+)</text>
        <dbReference type="Rhea" id="RHEA:62372"/>
        <dbReference type="Rhea" id="RHEA-COMP:10167"/>
        <dbReference type="Rhea" id="RHEA-COMP:10193"/>
        <dbReference type="ChEBI" id="CHEBI:15378"/>
        <dbReference type="ChEBI" id="CHEBI:15636"/>
        <dbReference type="ChEBI" id="CHEBI:57453"/>
        <dbReference type="ChEBI" id="CHEBI:57783"/>
        <dbReference type="ChEBI" id="CHEBI:58349"/>
        <dbReference type="ChEBI" id="CHEBI:65315"/>
        <dbReference type="ChEBI" id="CHEBI:74447"/>
        <dbReference type="EC" id="2.1.1.74"/>
    </reaction>
</comment>
<keyword evidence="6 10" id="KW-0819">tRNA processing</keyword>
<dbReference type="InterPro" id="IPR002218">
    <property type="entry name" value="MnmG-rel"/>
</dbReference>
<dbReference type="EC" id="2.1.1.74" evidence="10"/>
<proteinExistence type="inferred from homology"/>
<dbReference type="PANTHER" id="PTHR11806">
    <property type="entry name" value="GLUCOSE INHIBITED DIVISION PROTEIN A"/>
    <property type="match status" value="1"/>
</dbReference>
<dbReference type="GO" id="GO:0030488">
    <property type="term" value="P:tRNA methylation"/>
    <property type="evidence" value="ECO:0007669"/>
    <property type="project" value="TreeGrafter"/>
</dbReference>
<reference evidence="12" key="1">
    <citation type="submission" date="2020-02" db="EMBL/GenBank/DDBJ databases">
        <authorList>
            <person name="Meier V. D."/>
        </authorList>
    </citation>
    <scope>NUCLEOTIDE SEQUENCE</scope>
    <source>
        <strain evidence="12">AVDCRST_MAG11</strain>
    </source>
</reference>
<evidence type="ECO:0000256" key="6">
    <source>
        <dbReference type="ARBA" id="ARBA00022694"/>
    </source>
</evidence>
<comment type="function">
    <text evidence="10">Catalyzes the folate-dependent formation of 5-methyl-uridine at position 54 (M-5-U54) in all tRNAs.</text>
</comment>
<name>A0A6J4M983_9BACT</name>